<keyword evidence="2" id="KW-1185">Reference proteome</keyword>
<sequence>MFWSGSHWLTYPQSRSSPASSSVIANGILGSNGNGGATAAGARAKVVSRRTHNLLWLPEAIRLKTLAVHIRETSASYTRRKRESAALTEHCANLTEGQPNFRLTRSLRGLRGLDHLLCLRGLASVDFFDFDCWLASRRVVPVRDYTFSQDVRNSACRPKEPDAEERSRVRNLAPLLAGCEVGEESWVALEAFLEEMEGEGSAGKGSVATAAAMSSSSSSSSMPAGMVPKERVTIMVSDDEDDGEEEYDDDDDDDDEDDDDASNEATDHDSSDDDDDDDDGDDDGGGGGGGEEAWWDTLVPEQTKAPSNSPIPEPEIIDVSDDSDDDHDKNKNNNDGSDDEEMVDVVSIYSNDDDHTQQGEPPSPRAADNAIIHGRHPRPPPSLRFPSASTAADTVSSSAHLDFSVLRGRSSSINVSARAHSRAESSLFVPPPRAERDGASRQPAIRDEDEDEESPWEYEYDEDSDDDAGLATDADGDLEMGEAGHGGDDHPIDLT</sequence>
<organism evidence="1 2">
    <name type="scientific">Trichothecium roseum</name>
    <dbReference type="NCBI Taxonomy" id="47278"/>
    <lineage>
        <taxon>Eukaryota</taxon>
        <taxon>Fungi</taxon>
        <taxon>Dikarya</taxon>
        <taxon>Ascomycota</taxon>
        <taxon>Pezizomycotina</taxon>
        <taxon>Sordariomycetes</taxon>
        <taxon>Hypocreomycetidae</taxon>
        <taxon>Hypocreales</taxon>
        <taxon>Hypocreales incertae sedis</taxon>
        <taxon>Trichothecium</taxon>
    </lineage>
</organism>
<proteinExistence type="predicted"/>
<comment type="caution">
    <text evidence="1">The sequence shown here is derived from an EMBL/GenBank/DDBJ whole genome shotgun (WGS) entry which is preliminary data.</text>
</comment>
<accession>A0ACC0V3U2</accession>
<gene>
    <name evidence="1" type="ORF">N3K66_004755</name>
</gene>
<reference evidence="1" key="1">
    <citation type="submission" date="2022-10" db="EMBL/GenBank/DDBJ databases">
        <title>Complete Genome of Trichothecium roseum strain YXFP-22015, a Plant Pathogen Isolated from Citrus.</title>
        <authorList>
            <person name="Wang Y."/>
            <person name="Zhu L."/>
        </authorList>
    </citation>
    <scope>NUCLEOTIDE SEQUENCE</scope>
    <source>
        <strain evidence="1">YXFP-22015</strain>
    </source>
</reference>
<name>A0ACC0V3U2_9HYPO</name>
<evidence type="ECO:0000313" key="2">
    <source>
        <dbReference type="Proteomes" id="UP001163324"/>
    </source>
</evidence>
<dbReference type="EMBL" id="CM047943">
    <property type="protein sequence ID" value="KAI9900493.1"/>
    <property type="molecule type" value="Genomic_DNA"/>
</dbReference>
<dbReference type="Proteomes" id="UP001163324">
    <property type="component" value="Chromosome 4"/>
</dbReference>
<protein>
    <submittedName>
        <fullName evidence="1">Uncharacterized protein</fullName>
    </submittedName>
</protein>
<evidence type="ECO:0000313" key="1">
    <source>
        <dbReference type="EMBL" id="KAI9900493.1"/>
    </source>
</evidence>